<dbReference type="Pfam" id="PF18369">
    <property type="entry name" value="PKS_DE"/>
    <property type="match status" value="2"/>
</dbReference>
<dbReference type="InterPro" id="IPR029058">
    <property type="entry name" value="AB_hydrolase_fold"/>
</dbReference>
<keyword evidence="7" id="KW-0511">Multifunctional enzyme</keyword>
<keyword evidence="3" id="KW-0597">Phosphoprotein</keyword>
<dbReference type="Proteomes" id="UP000095210">
    <property type="component" value="Chromosome"/>
</dbReference>
<dbReference type="PROSITE" id="PS00012">
    <property type="entry name" value="PHOSPHOPANTETHEINE"/>
    <property type="match status" value="1"/>
</dbReference>
<dbReference type="GO" id="GO:0033068">
    <property type="term" value="P:macrolide biosynthetic process"/>
    <property type="evidence" value="ECO:0007669"/>
    <property type="project" value="UniProtKB-ARBA"/>
</dbReference>
<dbReference type="Pfam" id="PF16197">
    <property type="entry name" value="KAsynt_C_assoc"/>
    <property type="match status" value="3"/>
</dbReference>
<dbReference type="PROSITE" id="PS52004">
    <property type="entry name" value="KS3_2"/>
    <property type="match status" value="3"/>
</dbReference>
<dbReference type="InterPro" id="IPR013968">
    <property type="entry name" value="PKS_KR"/>
</dbReference>
<dbReference type="PANTHER" id="PTHR43775">
    <property type="entry name" value="FATTY ACID SYNTHASE"/>
    <property type="match status" value="1"/>
</dbReference>
<dbReference type="InterPro" id="IPR018201">
    <property type="entry name" value="Ketoacyl_synth_AS"/>
</dbReference>
<dbReference type="InterPro" id="IPR014030">
    <property type="entry name" value="Ketoacyl_synth_N"/>
</dbReference>
<keyword evidence="8" id="KW-0012">Acyltransferase</keyword>
<evidence type="ECO:0000313" key="20">
    <source>
        <dbReference type="Proteomes" id="UP000095210"/>
    </source>
</evidence>
<feature type="domain" description="Ketosynthase family 3 (KS3)" evidence="17">
    <location>
        <begin position="34"/>
        <end position="453"/>
    </location>
</feature>
<dbReference type="Gene3D" id="3.40.50.720">
    <property type="entry name" value="NAD(P)-binding Rossmann-like Domain"/>
    <property type="match status" value="3"/>
</dbReference>
<evidence type="ECO:0000256" key="2">
    <source>
        <dbReference type="ARBA" id="ARBA00022450"/>
    </source>
</evidence>
<feature type="domain" description="Carrier" evidence="16">
    <location>
        <begin position="4845"/>
        <end position="4920"/>
    </location>
</feature>
<dbReference type="SUPFAM" id="SSF55048">
    <property type="entry name" value="Probable ACP-binding domain of malonyl-CoA ACP transacylase"/>
    <property type="match status" value="3"/>
</dbReference>
<keyword evidence="5" id="KW-0677">Repeat</keyword>
<dbReference type="FunFam" id="1.10.1200.10:FF:000007">
    <property type="entry name" value="Probable polyketide synthase pks17"/>
    <property type="match status" value="2"/>
</dbReference>
<evidence type="ECO:0000256" key="5">
    <source>
        <dbReference type="ARBA" id="ARBA00022737"/>
    </source>
</evidence>
<comment type="catalytic activity">
    <reaction evidence="9">
        <text>6 (S)-methylmalonyl-CoA + propanoyl-CoA + 6 NADPH + 12 H(+) = 6-deoxyerythronolide B + 6 CO2 + 6 NADP(+) + 7 CoA + H2O</text>
        <dbReference type="Rhea" id="RHEA:23068"/>
        <dbReference type="ChEBI" id="CHEBI:15377"/>
        <dbReference type="ChEBI" id="CHEBI:15378"/>
        <dbReference type="ChEBI" id="CHEBI:16089"/>
        <dbReference type="ChEBI" id="CHEBI:16526"/>
        <dbReference type="ChEBI" id="CHEBI:57287"/>
        <dbReference type="ChEBI" id="CHEBI:57327"/>
        <dbReference type="ChEBI" id="CHEBI:57392"/>
        <dbReference type="ChEBI" id="CHEBI:57783"/>
        <dbReference type="ChEBI" id="CHEBI:58349"/>
        <dbReference type="EC" id="2.3.1.94"/>
    </reaction>
</comment>
<dbReference type="Gene3D" id="3.30.70.3290">
    <property type="match status" value="3"/>
</dbReference>
<evidence type="ECO:0000256" key="1">
    <source>
        <dbReference type="ARBA" id="ARBA00001957"/>
    </source>
</evidence>
<feature type="active site" description="Proton acceptor; for dehydratase activity" evidence="14">
    <location>
        <position position="4069"/>
    </location>
</feature>
<evidence type="ECO:0000313" key="19">
    <source>
        <dbReference type="EMBL" id="AOS63978.1"/>
    </source>
</evidence>
<dbReference type="SUPFAM" id="SSF101173">
    <property type="entry name" value="Docking domain B of the erythromycin polyketide synthase (DEBS)"/>
    <property type="match status" value="1"/>
</dbReference>
<gene>
    <name evidence="19" type="ORF">TL08_15850</name>
</gene>
<evidence type="ECO:0000256" key="15">
    <source>
        <dbReference type="SAM" id="MobiDB-lite"/>
    </source>
</evidence>
<dbReference type="InterPro" id="IPR049552">
    <property type="entry name" value="PKS_DH_N"/>
</dbReference>
<evidence type="ECO:0000259" key="17">
    <source>
        <dbReference type="PROSITE" id="PS52004"/>
    </source>
</evidence>
<dbReference type="InterPro" id="IPR050091">
    <property type="entry name" value="PKS_NRPS_Biosynth_Enz"/>
</dbReference>
<keyword evidence="2" id="KW-0596">Phosphopantetheine</keyword>
<feature type="region of interest" description="C-terminal hotdog fold" evidence="14">
    <location>
        <begin position="4175"/>
        <end position="4327"/>
    </location>
</feature>
<dbReference type="InterPro" id="IPR042104">
    <property type="entry name" value="PKS_dehydratase_sf"/>
</dbReference>
<feature type="domain" description="Carrier" evidence="16">
    <location>
        <begin position="3014"/>
        <end position="3092"/>
    </location>
</feature>
<dbReference type="InterPro" id="IPR001227">
    <property type="entry name" value="Ac_transferase_dom_sf"/>
</dbReference>
<dbReference type="InterPro" id="IPR014031">
    <property type="entry name" value="Ketoacyl_synth_C"/>
</dbReference>
<dbReference type="InterPro" id="IPR001031">
    <property type="entry name" value="Thioesterase"/>
</dbReference>
<dbReference type="SMART" id="SM00823">
    <property type="entry name" value="PKS_PP"/>
    <property type="match status" value="3"/>
</dbReference>
<dbReference type="InterPro" id="IPR041618">
    <property type="entry name" value="PKS_DE"/>
</dbReference>
<comment type="subunit">
    <text evidence="12">Homodimer. Erythronolide synthase is composed of EryAI, EryAII and EryAIII multimodular (2 modules) polypeptides each coding for a functional synthase subunit which participates in 2 of the six FAS-like elongation steps required for formation of the polyketide. Module 1, 2, 3, 4, 5, and 6 participating in biosynthesis steps 1, 2, 3, 4, 5, and 6, respectively.</text>
</comment>
<dbReference type="Pfam" id="PF08659">
    <property type="entry name" value="KR"/>
    <property type="match status" value="3"/>
</dbReference>
<dbReference type="InterPro" id="IPR057326">
    <property type="entry name" value="KR_dom"/>
</dbReference>
<comment type="pathway">
    <text evidence="11">Antibiotic biosynthesis; erythromycin biosynthesis.</text>
</comment>
<dbReference type="SUPFAM" id="SSF51735">
    <property type="entry name" value="NAD(P)-binding Rossmann-fold domains"/>
    <property type="match status" value="6"/>
</dbReference>
<dbReference type="SMART" id="SM00826">
    <property type="entry name" value="PKS_DH"/>
    <property type="match status" value="1"/>
</dbReference>
<dbReference type="GO" id="GO:0031177">
    <property type="term" value="F:phosphopantetheine binding"/>
    <property type="evidence" value="ECO:0007669"/>
    <property type="project" value="InterPro"/>
</dbReference>
<reference evidence="20" key="1">
    <citation type="submission" date="2016-03" db="EMBL/GenBank/DDBJ databases">
        <title>Complete genome sequence of the type strain Actinoalloteichus hymeniacidonis DSM 45092.</title>
        <authorList>
            <person name="Schaffert L."/>
            <person name="Albersmeier A."/>
            <person name="Winkler A."/>
            <person name="Kalinowski J."/>
            <person name="Zotchev S."/>
            <person name="Ruckert C."/>
        </authorList>
    </citation>
    <scope>NUCLEOTIDE SEQUENCE [LARGE SCALE GENOMIC DNA]</scope>
    <source>
        <strain evidence="20">HPA177(T) (DSM 45092(T))</strain>
    </source>
</reference>
<protein>
    <recommendedName>
        <fullName evidence="13">6-deoxyerythronolide-B synthase</fullName>
        <ecNumber evidence="13">2.3.1.94</ecNumber>
    </recommendedName>
</protein>
<dbReference type="InterPro" id="IPR020807">
    <property type="entry name" value="PKS_DH"/>
</dbReference>
<dbReference type="GO" id="GO:0004315">
    <property type="term" value="F:3-oxoacyl-[acyl-carrier-protein] synthase activity"/>
    <property type="evidence" value="ECO:0007669"/>
    <property type="project" value="InterPro"/>
</dbReference>
<dbReference type="InterPro" id="IPR020802">
    <property type="entry name" value="TesA-like"/>
</dbReference>
<feature type="domain" description="Ketosynthase family 3 (KS3)" evidence="17">
    <location>
        <begin position="3114"/>
        <end position="3542"/>
    </location>
</feature>
<dbReference type="SUPFAM" id="SSF53901">
    <property type="entry name" value="Thiolase-like"/>
    <property type="match status" value="3"/>
</dbReference>
<dbReference type="CDD" id="cd00833">
    <property type="entry name" value="PKS"/>
    <property type="match status" value="3"/>
</dbReference>
<dbReference type="Pfam" id="PF00550">
    <property type="entry name" value="PP-binding"/>
    <property type="match status" value="3"/>
</dbReference>
<dbReference type="SMART" id="SM00824">
    <property type="entry name" value="PKS_TE"/>
    <property type="match status" value="1"/>
</dbReference>
<keyword evidence="6" id="KW-0045">Antibiotic biosynthesis</keyword>
<dbReference type="PROSITE" id="PS52019">
    <property type="entry name" value="PKS_MFAS_DH"/>
    <property type="match status" value="1"/>
</dbReference>
<dbReference type="InterPro" id="IPR020841">
    <property type="entry name" value="PKS_Beta-ketoAc_synthase_dom"/>
</dbReference>
<dbReference type="InterPro" id="IPR009081">
    <property type="entry name" value="PP-bd_ACP"/>
</dbReference>
<dbReference type="InterPro" id="IPR015083">
    <property type="entry name" value="NorB/c/GfsB-D-like_docking"/>
</dbReference>
<feature type="domain" description="Ketosynthase family 3 (KS3)" evidence="17">
    <location>
        <begin position="1569"/>
        <end position="1993"/>
    </location>
</feature>
<keyword evidence="20" id="KW-1185">Reference proteome</keyword>
<feature type="region of interest" description="Disordered" evidence="15">
    <location>
        <begin position="4532"/>
        <end position="4556"/>
    </location>
</feature>
<evidence type="ECO:0000256" key="10">
    <source>
        <dbReference type="ARBA" id="ARBA00060158"/>
    </source>
</evidence>
<dbReference type="InterPro" id="IPR014043">
    <property type="entry name" value="Acyl_transferase_dom"/>
</dbReference>
<dbReference type="PROSITE" id="PS00606">
    <property type="entry name" value="KS3_1"/>
    <property type="match status" value="3"/>
</dbReference>
<evidence type="ECO:0000259" key="16">
    <source>
        <dbReference type="PROSITE" id="PS50075"/>
    </source>
</evidence>
<dbReference type="InterPro" id="IPR036299">
    <property type="entry name" value="Polyketide_synth_docking_sf"/>
</dbReference>
<dbReference type="InterPro" id="IPR049900">
    <property type="entry name" value="PKS_mFAS_DH"/>
</dbReference>
<feature type="compositionally biased region" description="Low complexity" evidence="15">
    <location>
        <begin position="1444"/>
        <end position="1461"/>
    </location>
</feature>
<dbReference type="InterPro" id="IPR036736">
    <property type="entry name" value="ACP-like_sf"/>
</dbReference>
<dbReference type="GO" id="GO:0006633">
    <property type="term" value="P:fatty acid biosynthetic process"/>
    <property type="evidence" value="ECO:0007669"/>
    <property type="project" value="InterPro"/>
</dbReference>
<organism evidence="19 20">
    <name type="scientific">Actinoalloteichus hymeniacidonis</name>
    <dbReference type="NCBI Taxonomy" id="340345"/>
    <lineage>
        <taxon>Bacteria</taxon>
        <taxon>Bacillati</taxon>
        <taxon>Actinomycetota</taxon>
        <taxon>Actinomycetes</taxon>
        <taxon>Pseudonocardiales</taxon>
        <taxon>Pseudonocardiaceae</taxon>
        <taxon>Actinoalloteichus</taxon>
    </lineage>
</organism>
<dbReference type="InterPro" id="IPR036291">
    <property type="entry name" value="NAD(P)-bd_dom_sf"/>
</dbReference>
<dbReference type="Gene3D" id="3.40.50.1820">
    <property type="entry name" value="alpha/beta hydrolase"/>
    <property type="match status" value="1"/>
</dbReference>
<dbReference type="Pfam" id="PF21089">
    <property type="entry name" value="PKS_DH_N"/>
    <property type="match status" value="1"/>
</dbReference>
<dbReference type="InterPro" id="IPR006162">
    <property type="entry name" value="Ppantetheine_attach_site"/>
</dbReference>
<dbReference type="Pfam" id="PF14765">
    <property type="entry name" value="PS-DH"/>
    <property type="match status" value="1"/>
</dbReference>
<dbReference type="SMART" id="SM01294">
    <property type="entry name" value="PKS_PP_betabranch"/>
    <property type="match status" value="2"/>
</dbReference>
<dbReference type="Pfam" id="PF00109">
    <property type="entry name" value="ketoacyl-synt"/>
    <property type="match status" value="3"/>
</dbReference>
<dbReference type="SUPFAM" id="SSF53474">
    <property type="entry name" value="alpha/beta-Hydrolases"/>
    <property type="match status" value="1"/>
</dbReference>
<dbReference type="EMBL" id="CP014859">
    <property type="protein sequence ID" value="AOS63978.1"/>
    <property type="molecule type" value="Genomic_DNA"/>
</dbReference>
<dbReference type="Pfam" id="PF02801">
    <property type="entry name" value="Ketoacyl-synt_C"/>
    <property type="match status" value="3"/>
</dbReference>
<sequence length="5232" mass="549186">MVMAEDKLRSYLKRVTTELQQTRTRLQDVRDRAQEPIAIIGMSCRFPGGVSSPDDFWELMANGTDAITGFPADRGWESLELPAGGYVRQGGFLHDAAEFDAEFFEISPREAAAMDPQQRLLLETSWEAIEHAGLDPSTLRGSHTGVFVGGTPQDFATVSVGAPAEAAGFILTGTAGSILSGRLAYTLGLEGPAVTIDTACSSSLVALHLAIRALRNDECSMALAGGVTVMSTPGAFVEFSRQNGLAADGRCKPFSEDADGVGWSEGVGLLLVERLSDARRNGHPVLAVLRGSAVNSDGASNGLTAPNGPSQHRVIRQALLDAGVAAGDVDIVEAHGTGTELGDPIEAQALIATYGRHRESDRPLLLGSVKSNIGHTQAAAGVAGVMKTVLALRHGMVPSSLHAAEPTTKVTWPDGAVRLVSEATVLPDLDRPRLAGVSSFGFSGTNAHVIVEEAPATPPSPDTDGRPAAGWVPWVLSGRTEDALRAQAQRLVAAVDAASESSAADVASALLHGRSCFEHRAVVIGDDLEALLAGATAVAEGRPAPSVVVGSGAPELGPVLVFPGQGSQWLGMAADLLTSCSPFADRLAECERALAHWVDFSVTDVVRGTAPREALDRVEVVQPALWAVMVSLAALWEAEGVRPAAVIGHSQGEIAAACAIGALSLEDGARIVALRSAAVAETLSGRGGMVSVTRSVAEVRADLAAWGERISVAAINGPESVVVSGERIALTELVEQWERRDIRARWIPVDYASHSREVDLLRTRILELAGPIEPRPGSVPFYSTVTGEPLATEELDADYWFRNLAETVQFEQAVRACSARGHTVFLEVSPHPVLTMGIEQTLTATGVADTAVVCGTLRRDEPDLRRLLLAEAVLHTRGVTVGWHGTVRAATAAEVALPTYAFQRRRYWLEPHRPSIEPTGTPAGEGETAFWARVEQEDLTGLASSLDVSTDAPLDAVLPRLSAWHRRRRELSTADSWRYRIEWRPMRAQPDARLTGTWLVVEPADGRCASSASDVGTTLRAGGAEVVVLPVPSELDRGGLADLLRRTLDGSAPLAGIVSLLALDEKNGTAITSTMPEGGPATVALVQALGDADLDAPLWCLTRGAVSTGPADPVTAPLQAQTWGFGRVVGAEHPERWGGLVDLPERLDARAGARLRAVLAARDENEVAVRAAGSYGRRLVRAPLGERPAVRSWQPEGTVLLTGGTGSLGAAVARWLARAGAENLLLLSRRGPSAPGAEDLRAELTGLGTEVTILACDIAEKDQLRAALDSIPAHRPLTSVVHTAAVLDDALVDAVTDAKLAAAYGAKVRGAINLHELTADRPLAAFVLFSSLAGSLGIPGQATYAPGNAVLDALAQHRRARGLQATSVAWGHWAGGGIADDAVEQQLRRRGTVDMDPETALTVLGQVLDHDETLLAVADIDWSRLAAQVGTVHPLFRDLPDLRTAPTAPGTADAPTTAAGGSLTGRLAGLSTQDQDRLLVDLVRAEAASVLGHSSSEAVGDERAFRELGFDSLTSVELRNRLNAVTGLRLPATLLFDHPTPAGLAARLRADMAGGPSEDDGPTAQTGADDPIAIVAMSCRFPGGVDSPEQLWSLLADGRDAISPFPADRGWEVLTGDGSLDAEADAPRSGGFLDDVAGFDAALFGIAPREAAAMDPQQRLLLETSWEAMERAGIDPQSLRGTATGVFVGSNNQDYANLLVRAGAEAAGYLSTGGTASVLSGRLAYSFGLEGPAMTVDTACSSSLVALHLATQSLRNGECELALVGGVTVMSTPGGLLEFHRQGGLSVDGRCRAFASDADGTGFAEGAGVLLVERLSDAQRNGRRVLAVIRGSAVNQDGASNGLTAPNGPAQQRVIRQALANARLGTDDVDVVEAHGTGTRLGDPIEAQALIATYGRDRSAQRPLWLGSVKSNLGHTQAAAGVAGVIKMVLAITRASLPPTLHVEEPTREVDWSTGSVRLLTEPRPWQRADRPRRAGVSSFGISGTNAHLILEEPPSVPPTPARPSPAVVPSTSVVPWVLSAQSEAGLRSQAARLRAFLTDRPGESPADIGFSLATTRAVLDHRAVVLVPDLDHGLASLDDLAEGRRTVDGGTRGNSPDLRTAVLFTGQGAQRPGTGRELYEASPVFAEAFDEVCAELDTRLDTPLREIAFAEEGSPQAVLLDETRYTQACLFALEVALFRLVESFGLRPAAVGGHSVGELVAAYVSGVWSLADACAVVAARGRLMQALPSGGAMVSVRETESAVAESLAGLTDRVSIAAVNTADSVVVSGDAEVIDGLVTDWTAAGRRTRRLSVSHAFHSPRMDPMLAEFAEVLAAVEFHPPRLPIVSNRTGEFAAADFGTPEYWVRHARDAVRFAAGLHTLRADGITAFLELGPDAVLTPMVRDTLPDVVGLAVLRRDRPEIESLLTALGGLHARGPAVDWASAFVGRDVRVLDLPTYAFQRRRFWLDPRVTETDTRQPTPSGLDDGAFWRQVEEEDLTGLATTLDVDADAPWHEVLPMLAAWRHRRREMSTVESWRYRVRWQPIAVSPGALLTGRWLVVEAAVEASRAHSVPDVAQLLSQAGAEVVRLVIESDTDPTETAALLRSTAHRPFAGVVSLLALDETAHRDESAVPAGLTATAALVRALRDADLRAPLWCATRGAVSVGDSDPLHSPAQALTWGLGRVLGLERPDRWGGLIDLPDLLDARSTEWFVAALAGVDDEDQLAVRRSGVFVRRLVPAPPAAQAGSGWRPSGTVLVTGGTGSLGSHVACWLAGQGAEHLLLVSRRGRSAPGAEDLELELAGIGVRVTIAACDLADPAAVRDLIASIPADRPLSAVVHAAGIVDDCPVEELTVDRLAPVLRPKVAGVVNLHEATRGLDLNAFVLFSSVSAVWGSAGQGAYAAANSYLDAFAEHRRAQGLPATSIAWGGWGSGGMVDPAAEQVLLRRGLNPMAPELAMTAMSQAVDARDAAVAIADVDWTRFLPAFTIARRRPLLDVLAAGLVRTNDPTPGPDVRSTAGELLRTRLSAADEAEGRALLIEMIRTEAAGVLRHVDAEAISADRSFQEAGFDSLTAIEFRERLGLVAGLTLPATLVFDHPTPEVLATHLRTELIGAPTGDGAGTSVTTSARPSADEPLAIVGMACRLPGGVHSPEDLWRVVSDQVDGMTTFPTDRGWQLAGVPGAPSGSPSDPTAPSVVGGFLDDVAGFDAAFFSIAPVEAAATDPQQRLLLETTWEALERAGIDPQALRGSDTGVFVGGTAQEHATALLGEPALGADYILTGAAGSVLSGRLAYTFGFEGPAVTVDTACSSSLTALHLAAQSLRTGECDLALAGGVTVMSSPGVFAAFSRQGGLAGDGRCKAFSHAADGTGWGEGVGMLVVERLSDARRHGHRVLAVVPGSAVNQDGASNGLTAPNGPAQQRVIRRALANAGLTPSDVDVVEAHGTGTRLGDPIEAQALLATYGAARPADAPLWLGSVKSNIGHTQAAAGVAGVIKMVQALRHGTLPATLHVDEPTPHVDWSSGAVRVLTEPQPWPDRDRPRRAAVSAFGLSGTNVHLILEQDTADVDQPEIVDAPEVDDSGGSAVPEHGPEAVATDRTPPTPWVISARTPQALRAQAQALHTRLTDQPQLSTLDVGYSLITTRASLGSRAVVVGDDRTELLAGLADIASGLVPPAAGTQTETRPVMVFSGHGSQWADMAAELIETNAVFADRIDECERALAPWVDWSLRAVLCDAEQSALLARADVVSPVLWATAVALAELWACHGVRPAAVVGHSQGEIAAACVAGTLSLADGARLIALRSRAVLRLVGRGGMALIAATAEDVRTRIARWADRLVVAGHNGPRSVVVSGDLTALDELRVDCAADEVRFDRVDIAYASHSPQTEVLRDEFPELAATITPIEQPDAVPMISTVTGAPVSPADLDADYWFRNLSRPVEFDAAIRACLDRGHTTFLEVSPHPVLGLGLTQILEDAAPERRTLVQGTLRRNRPAARSFLLAAGTLHTHGIAVDWSACFAGRGACRVDLPTYVFQHERFWLGPPTATSLDTRGLGLTMADHPVLGAAVDLPDVGGSLLTGRLSVPTHPWLGDHVVAGSVIYPGTGFVDLVLRAGAEVGCHRIEELVLHTPLVLSGDDAVAVQVAVGAADEQGRRSVAVYARDEQDVHPEAWRRHAGGVLAPDTPIAGDETLASWPPAAATAVSTDGFYDRMVGEAELYYGPVFQGLRGMWRRDDAVFAEVELPADAVGEAERFTVHPALFDAALHAVWLLGAGDTADSDQEDASAEGARDHTRLPFSWSGVWLGAVGASRLRVRLRSTGGGVSILVADETGSPVASVAELVLRPLNGAPRDATVDAHRDSLFRLDWTRVEAAPGDPRPVVLTGHTAEPHWWVDRFGAELDTVESVTTLPAPIPAAVLLPWSSQSEVDDLGDLPADLATRVHDGVADALDTVRTWLTEERFGAATLVVTTRGAVAARPKEDITDLAAATLWGLLRSVQAEHPARIALLDIDEHATPVALRSALATLAGHLEPCLAVRGGEVLASRLARVAHSELAAARDTAADESGPGDHSEGGGAVGDAGTTDAAADGTVLVTGGTGALGARLARHLVVEHGVRHLLLTGRRGPDAPGAAELSAELTGLGASVTIRACDVADPVEVRGLLAEVPTAHPLRGVVHTAGVLDDGVATALTPERLGGVLRPKVDGAWNLHRLTRDQDLRIFVLFSAAAGVMGTPGQAAYAAANSFLDALAAHRRARGLPGRSLAWGLWAQPDGLAADLHGSDQARLTGGGIKALSTDHALALFDRCLRAEDAVLIPMHLDSRTLASWAGHDVPAILRGLVRSGPRPAARGRQQSAGETTARLTELSIEDRRVELLRIVRTVTARVLGHSGPDVIPEDGSFAELGVGSLTAVELRNALAELSGLVLPATLVFDVPTVAAVVEDLLRRLAEHDGEATPATARSGADPEPPGEQSGSLGGITALYHQAFSAGRIEDGRLLLAAVANLRPTFSSPAELVSAPAAVRLSSGPRPSPLICFPSFSMLGGVHEFSRFAESFRGDRDVWALPAPGFAPQETLPATVHALVELHMESVRRYVQEGPFVLVGRSGGGLIANAVAARLEEVGLPAAAVVLLDTSPARSEQAEAIVPVLSEKLLEKETEFVAITGGAVNDVRLTAMAGYSALIADCPPIATAAPTLLVRAVEFPGDIGDAEVADADWQSWWPHAEEVVEVAADHFSMMEDRAASTAEAVRAWLDSSSTTRR</sequence>
<evidence type="ECO:0000256" key="8">
    <source>
        <dbReference type="ARBA" id="ARBA00023315"/>
    </source>
</evidence>
<dbReference type="Pfam" id="PF00975">
    <property type="entry name" value="Thioesterase"/>
    <property type="match status" value="1"/>
</dbReference>
<dbReference type="Pfam" id="PF22953">
    <property type="entry name" value="SpnB_Rossmann"/>
    <property type="match status" value="1"/>
</dbReference>
<dbReference type="Gene3D" id="3.40.366.10">
    <property type="entry name" value="Malonyl-Coenzyme A Acyl Carrier Protein, domain 2"/>
    <property type="match status" value="3"/>
</dbReference>
<evidence type="ECO:0000256" key="12">
    <source>
        <dbReference type="ARBA" id="ARBA00063272"/>
    </source>
</evidence>
<dbReference type="NCBIfam" id="NF045894">
    <property type="entry name" value="PKS_plus_SDR"/>
    <property type="match status" value="2"/>
</dbReference>
<dbReference type="InterPro" id="IPR049551">
    <property type="entry name" value="PKS_DH_C"/>
</dbReference>
<dbReference type="CDD" id="cd08952">
    <property type="entry name" value="KR_1_SDR_x"/>
    <property type="match status" value="2"/>
</dbReference>
<dbReference type="InterPro" id="IPR055123">
    <property type="entry name" value="SpnB-like_Rossmann"/>
</dbReference>
<dbReference type="FunFam" id="3.40.366.10:FF:000002">
    <property type="entry name" value="Probable polyketide synthase 2"/>
    <property type="match status" value="2"/>
</dbReference>
<feature type="region of interest" description="Disordered" evidence="15">
    <location>
        <begin position="1443"/>
        <end position="1467"/>
    </location>
</feature>
<evidence type="ECO:0000256" key="11">
    <source>
        <dbReference type="ARBA" id="ARBA00060622"/>
    </source>
</evidence>
<dbReference type="InterPro" id="IPR020806">
    <property type="entry name" value="PKS_PP-bd"/>
</dbReference>
<proteinExistence type="predicted"/>
<feature type="region of interest" description="Disordered" evidence="15">
    <location>
        <begin position="3556"/>
        <end position="3583"/>
    </location>
</feature>
<dbReference type="PROSITE" id="PS50075">
    <property type="entry name" value="CARRIER"/>
    <property type="match status" value="3"/>
</dbReference>
<dbReference type="InterPro" id="IPR032821">
    <property type="entry name" value="PKS_assoc"/>
</dbReference>
<dbReference type="InterPro" id="IPR016039">
    <property type="entry name" value="Thiolase-like"/>
</dbReference>
<dbReference type="SUPFAM" id="SSF47336">
    <property type="entry name" value="ACP-like"/>
    <property type="match status" value="3"/>
</dbReference>
<dbReference type="SMART" id="SM00822">
    <property type="entry name" value="PKS_KR"/>
    <property type="match status" value="3"/>
</dbReference>
<evidence type="ECO:0000256" key="3">
    <source>
        <dbReference type="ARBA" id="ARBA00022553"/>
    </source>
</evidence>
<dbReference type="PANTHER" id="PTHR43775:SF51">
    <property type="entry name" value="INACTIVE PHENOLPHTHIOCEROL SYNTHESIS POLYKETIDE SYNTHASE TYPE I PKS1-RELATED"/>
    <property type="match status" value="1"/>
</dbReference>
<evidence type="ECO:0000259" key="18">
    <source>
        <dbReference type="PROSITE" id="PS52019"/>
    </source>
</evidence>
<evidence type="ECO:0000256" key="7">
    <source>
        <dbReference type="ARBA" id="ARBA00023268"/>
    </source>
</evidence>
<dbReference type="GO" id="GO:0047879">
    <property type="term" value="F:erythronolide synthase activity"/>
    <property type="evidence" value="ECO:0007669"/>
    <property type="project" value="UniProtKB-EC"/>
</dbReference>
<feature type="region of interest" description="N-terminal hotdog fold" evidence="14">
    <location>
        <begin position="4037"/>
        <end position="4162"/>
    </location>
</feature>
<dbReference type="Gene3D" id="3.40.47.10">
    <property type="match status" value="3"/>
</dbReference>
<dbReference type="FunFam" id="3.40.47.10:FF:000019">
    <property type="entry name" value="Polyketide synthase type I"/>
    <property type="match status" value="3"/>
</dbReference>
<comment type="function">
    <text evidence="10">Involved in the biosynthesis of antibiotic erythromycin via the biosynthesis of its aglycone precursor, 6-deoxyerythronolide B (6-dEB).</text>
</comment>
<dbReference type="Gene3D" id="6.10.140.1830">
    <property type="match status" value="2"/>
</dbReference>
<name>A0AAC9HR97_9PSEU</name>
<feature type="domain" description="PKS/mFAS DH" evidence="18">
    <location>
        <begin position="4037"/>
        <end position="4327"/>
    </location>
</feature>
<feature type="active site" description="Proton donor; for dehydratase activity" evidence="14">
    <location>
        <position position="4237"/>
    </location>
</feature>
<dbReference type="Pfam" id="PF08990">
    <property type="entry name" value="Docking"/>
    <property type="match status" value="1"/>
</dbReference>
<feature type="domain" description="Carrier" evidence="16">
    <location>
        <begin position="1477"/>
        <end position="1552"/>
    </location>
</feature>
<dbReference type="InterPro" id="IPR016036">
    <property type="entry name" value="Malonyl_transacylase_ACP-bd"/>
</dbReference>
<evidence type="ECO:0000256" key="14">
    <source>
        <dbReference type="PROSITE-ProRule" id="PRU01363"/>
    </source>
</evidence>
<dbReference type="InterPro" id="IPR016035">
    <property type="entry name" value="Acyl_Trfase/lysoPLipase"/>
</dbReference>
<dbReference type="GO" id="GO:0004312">
    <property type="term" value="F:fatty acid synthase activity"/>
    <property type="evidence" value="ECO:0007669"/>
    <property type="project" value="TreeGrafter"/>
</dbReference>
<evidence type="ECO:0000256" key="6">
    <source>
        <dbReference type="ARBA" id="ARBA00023194"/>
    </source>
</evidence>
<accession>A0AAC9HR97</accession>
<dbReference type="Gene3D" id="3.10.129.110">
    <property type="entry name" value="Polyketide synthase dehydratase"/>
    <property type="match status" value="1"/>
</dbReference>
<dbReference type="KEGG" id="ahm:TL08_15850"/>
<dbReference type="CDD" id="cd08956">
    <property type="entry name" value="KR_3_FAS_SDR_x"/>
    <property type="match status" value="1"/>
</dbReference>
<keyword evidence="4" id="KW-0808">Transferase</keyword>
<dbReference type="SMART" id="SM00827">
    <property type="entry name" value="PKS_AT"/>
    <property type="match status" value="3"/>
</dbReference>
<evidence type="ECO:0000256" key="9">
    <source>
        <dbReference type="ARBA" id="ARBA00052442"/>
    </source>
</evidence>
<dbReference type="Pfam" id="PF00698">
    <property type="entry name" value="Acyl_transf_1"/>
    <property type="match status" value="3"/>
</dbReference>
<feature type="region of interest" description="Disordered" evidence="15">
    <location>
        <begin position="4924"/>
        <end position="4947"/>
    </location>
</feature>
<dbReference type="SUPFAM" id="SSF52151">
    <property type="entry name" value="FabD/lysophospholipase-like"/>
    <property type="match status" value="3"/>
</dbReference>
<evidence type="ECO:0000256" key="13">
    <source>
        <dbReference type="ARBA" id="ARBA00066981"/>
    </source>
</evidence>
<dbReference type="Gene3D" id="1.10.1200.10">
    <property type="entry name" value="ACP-like"/>
    <property type="match status" value="3"/>
</dbReference>
<dbReference type="EC" id="2.3.1.94" evidence="13"/>
<comment type="cofactor">
    <cofactor evidence="1">
        <name>pantetheine 4'-phosphate</name>
        <dbReference type="ChEBI" id="CHEBI:47942"/>
    </cofactor>
</comment>
<evidence type="ECO:0000256" key="4">
    <source>
        <dbReference type="ARBA" id="ARBA00022679"/>
    </source>
</evidence>
<dbReference type="SMART" id="SM00825">
    <property type="entry name" value="PKS_KS"/>
    <property type="match status" value="3"/>
</dbReference>